<protein>
    <submittedName>
        <fullName evidence="5">Flavin reductase family protein</fullName>
    </submittedName>
    <submittedName>
        <fullName evidence="4">NADH-FMN oxidoreductase RutF, flavin reductase (DIM6/NTAB) family</fullName>
    </submittedName>
</protein>
<dbReference type="Proteomes" id="UP001432161">
    <property type="component" value="Chromosome"/>
</dbReference>
<dbReference type="SMART" id="SM00903">
    <property type="entry name" value="Flavin_Reduct"/>
    <property type="match status" value="1"/>
</dbReference>
<name>A0A1G7TRA2_9ACTN</name>
<dbReference type="SUPFAM" id="SSF50475">
    <property type="entry name" value="FMN-binding split barrel"/>
    <property type="match status" value="1"/>
</dbReference>
<proteinExistence type="predicted"/>
<evidence type="ECO:0000259" key="3">
    <source>
        <dbReference type="SMART" id="SM00903"/>
    </source>
</evidence>
<dbReference type="PANTHER" id="PTHR30466">
    <property type="entry name" value="FLAVIN REDUCTASE"/>
    <property type="match status" value="1"/>
</dbReference>
<keyword evidence="7" id="KW-1185">Reference proteome</keyword>
<evidence type="ECO:0000313" key="4">
    <source>
        <dbReference type="EMBL" id="SDG37863.1"/>
    </source>
</evidence>
<dbReference type="EMBL" id="FNAX01000018">
    <property type="protein sequence ID" value="SDG37863.1"/>
    <property type="molecule type" value="Genomic_DNA"/>
</dbReference>
<evidence type="ECO:0000256" key="1">
    <source>
        <dbReference type="ARBA" id="ARBA00023002"/>
    </source>
</evidence>
<organism evidence="4 6">
    <name type="scientific">Streptomyces griseoaurantiacus</name>
    <dbReference type="NCBI Taxonomy" id="68213"/>
    <lineage>
        <taxon>Bacteria</taxon>
        <taxon>Bacillati</taxon>
        <taxon>Actinomycetota</taxon>
        <taxon>Actinomycetes</taxon>
        <taxon>Kitasatosporales</taxon>
        <taxon>Streptomycetaceae</taxon>
        <taxon>Streptomyces</taxon>
        <taxon>Streptomyces aurantiacus group</taxon>
    </lineage>
</organism>
<feature type="region of interest" description="Disordered" evidence="2">
    <location>
        <begin position="1"/>
        <end position="20"/>
    </location>
</feature>
<reference evidence="4 6" key="1">
    <citation type="submission" date="2016-10" db="EMBL/GenBank/DDBJ databases">
        <authorList>
            <person name="de Groot N.N."/>
        </authorList>
    </citation>
    <scope>NUCLEOTIDE SEQUENCE [LARGE SCALE GENOMIC DNA]</scope>
    <source>
        <strain evidence="4 6">CGMCC 4.1859</strain>
    </source>
</reference>
<dbReference type="Pfam" id="PF01613">
    <property type="entry name" value="Flavin_Reduct"/>
    <property type="match status" value="1"/>
</dbReference>
<feature type="domain" description="Flavin reductase like" evidence="3">
    <location>
        <begin position="28"/>
        <end position="176"/>
    </location>
</feature>
<accession>A0A1G7TRA2</accession>
<dbReference type="InterPro" id="IPR050268">
    <property type="entry name" value="NADH-dep_flavin_reductase"/>
</dbReference>
<dbReference type="Gene3D" id="2.30.110.10">
    <property type="entry name" value="Electron Transport, Fmn-binding Protein, Chain A"/>
    <property type="match status" value="1"/>
</dbReference>
<dbReference type="OrthoDB" id="9792858at2"/>
<reference evidence="5" key="2">
    <citation type="submission" date="2022-10" db="EMBL/GenBank/DDBJ databases">
        <title>The complete genomes of actinobacterial strains from the NBC collection.</title>
        <authorList>
            <person name="Joergensen T.S."/>
            <person name="Alvarez Arevalo M."/>
            <person name="Sterndorff E.B."/>
            <person name="Faurdal D."/>
            <person name="Vuksanovic O."/>
            <person name="Mourched A.-S."/>
            <person name="Charusanti P."/>
            <person name="Shaw S."/>
            <person name="Blin K."/>
            <person name="Weber T."/>
        </authorList>
    </citation>
    <scope>NUCLEOTIDE SEQUENCE</scope>
    <source>
        <strain evidence="5">NBC_00489</strain>
    </source>
</reference>
<dbReference type="AlphaFoldDB" id="A0A1G7TRA2"/>
<evidence type="ECO:0000313" key="5">
    <source>
        <dbReference type="EMBL" id="WUR36046.1"/>
    </source>
</evidence>
<dbReference type="InterPro" id="IPR002563">
    <property type="entry name" value="Flavin_Rdtase-like_dom"/>
</dbReference>
<dbReference type="GO" id="GO:0042602">
    <property type="term" value="F:riboflavin reductase (NADPH) activity"/>
    <property type="evidence" value="ECO:0007669"/>
    <property type="project" value="TreeGrafter"/>
</dbReference>
<dbReference type="InterPro" id="IPR012349">
    <property type="entry name" value="Split_barrel_FMN-bd"/>
</dbReference>
<evidence type="ECO:0000256" key="2">
    <source>
        <dbReference type="SAM" id="MobiDB-lite"/>
    </source>
</evidence>
<dbReference type="EMBL" id="CP108330">
    <property type="protein sequence ID" value="WUR36046.1"/>
    <property type="molecule type" value="Genomic_DNA"/>
</dbReference>
<dbReference type="Proteomes" id="UP000198614">
    <property type="component" value="Unassembled WGS sequence"/>
</dbReference>
<evidence type="ECO:0000313" key="6">
    <source>
        <dbReference type="Proteomes" id="UP000198614"/>
    </source>
</evidence>
<dbReference type="PANTHER" id="PTHR30466:SF1">
    <property type="entry name" value="FMN REDUCTASE (NADH) RUTF"/>
    <property type="match status" value="1"/>
</dbReference>
<sequence length="185" mass="19259">MPTSTSPSGHAPAVRREAPDGEAYRRAMGRFPTGVAILTQGCGPLTRAVTVNSVTSVSLDPQLLSVCLGEDSTVLEPLLRAGHFTVNLLSSAQRESCARFAGRSRPTGADAHEELGGSRGDNGCLVVEGALAALECRVDGTVRAGDHVIVLGRVETLHHGPAEAEPLVFYGGGYRRLAPPAPGPR</sequence>
<dbReference type="GO" id="GO:0010181">
    <property type="term" value="F:FMN binding"/>
    <property type="evidence" value="ECO:0007669"/>
    <property type="project" value="InterPro"/>
</dbReference>
<keyword evidence="1" id="KW-0560">Oxidoreductase</keyword>
<gene>
    <name evidence="5" type="ORF">OHN36_02075</name>
    <name evidence="4" type="ORF">SAMN05216260_118131</name>
</gene>
<evidence type="ECO:0000313" key="7">
    <source>
        <dbReference type="Proteomes" id="UP001432161"/>
    </source>
</evidence>